<feature type="compositionally biased region" description="Low complexity" evidence="4">
    <location>
        <begin position="799"/>
        <end position="812"/>
    </location>
</feature>
<sequence length="1259" mass="131297">MDTITFTLDGASTGNPVGTEITLTELANGEILITFKQFATNGTDLGDYQAFWFDVADESLIGSLTITPEATSAGFTPDISVPEYGDDSVTDLTDGNISANLSGVGYGDDDGFDYGFLVTSAPPDSEGEDDYGTLSFVISSSDRALTLEDFADSYFGVRIRSVGPDTDGDGDGDGGGSFKQIGVSPDIITISGTKYEDITGDGIDGNDGTLDGVTIFIDEDGDGTLDAGERSTVTDANGDWSFTLTDEDYDFSDPNVRVFEMLPSGYTQTVGGAGYDLDGTDQSGLNFANFAFFSISGAKFTDLDGDGNYTDGVAGWSMTLWKDDGDGVFEANEDSNEGSTLTVAGGAYSFENLGPGTYFVTEEDKDGWEVVTGPVSGPIAATSGGSSTGNDFENFQEFSISGTKYEDIDGDGLGGDDVAWDASALGAVTIYVELDDVEGLTAGDVSADVGNDGTWSISGLGLDAVGAEIFEILPDGTTETTGLVNTVDNPGSGGTDSGNDFANFRDFSISGAKFTDLDGDGNYTDGVAGWSMTLWKDDGDGVFEANEDSNEGSTLTVAGGAYSFENLGPGTYFVTEEDKDGWEVVTGPVSGPIAATSGGSSTGNDFENFQEFSISGTKYEDIDGDGLGGDDVAWDASALGAVTIYVELDDVEGLTAGDVSADVGNDGTWSISGLGLDAVGAEIFEILPDGTTETTGLVNTVDNPGSGGTDSGNDFANFRDFSISGTKYDDVNGDGLGGGDDVAWDASALGAVTIFIDVNGNGDNDDGYSTTVGNDGSWSISGVGLDAVDADILEILPDGTTETTGTVNTVDNPGSGGEDTNNDFANFRLLNLSGIKFTDRYGNGDMADWTAGSSQSFSIGIYAWDDASGNGDGLVDAGELTAVAEASTDPANGNWSAAVGPLDAGEKYYVQEVSEGGWLQTGGLDGYVIDPTSGNDNANLDFANFELFDISGHKWNDLNGDGVWNGGEPGILGWTITLTDEDGNTVSQQTGADGSYSFTDLMPGTYTIEEVQREGWTNTYDGSTTVVGESGASFEGRFEQTEVLNFGNWDGDAPGVRTPGYWGSKWGSQFWDAIQDNERHADKENTPDGELLSEEILVLGVPGGTQIALELELAKLLIDANNKQVQDGNWLLGRDAVATTLNFLAGNPGGSLTNDDDPNDPCDDEPVDILDEAVTWLFNNLDAVGAFDGDGIVSKQDAKALMHAPVAMSSDEWQAPQPGIEHAAAQLHDWLDEYNNTGGLTCNGITTTWATDADSFDFV</sequence>
<evidence type="ECO:0000313" key="7">
    <source>
        <dbReference type="EMBL" id="SSA38531.1"/>
    </source>
</evidence>
<accession>A0A2Y9A1W0</accession>
<dbReference type="RefSeq" id="WP_109562826.1">
    <property type="nucleotide sequence ID" value="NZ_QGDJ01000001.1"/>
</dbReference>
<feature type="domain" description="SD-repeat containing protein B" evidence="5">
    <location>
        <begin position="955"/>
        <end position="1024"/>
    </location>
</feature>
<evidence type="ECO:0000313" key="9">
    <source>
        <dbReference type="Proteomes" id="UP000251571"/>
    </source>
</evidence>
<reference evidence="6 8" key="2">
    <citation type="submission" date="2018-03" db="EMBL/GenBank/DDBJ databases">
        <title>Genomic Encyclopedia of Archaeal and Bacterial Type Strains, Phase II (KMG-II): from individual species to whole genera.</title>
        <authorList>
            <person name="Goeker M."/>
        </authorList>
    </citation>
    <scope>NUCLEOTIDE SEQUENCE [LARGE SCALE GENOMIC DNA]</scope>
    <source>
        <strain evidence="6 8">DSM 25227</strain>
    </source>
</reference>
<dbReference type="Proteomes" id="UP000245839">
    <property type="component" value="Unassembled WGS sequence"/>
</dbReference>
<dbReference type="InterPro" id="IPR033764">
    <property type="entry name" value="Sdr_B"/>
</dbReference>
<keyword evidence="8" id="KW-1185">Reference proteome</keyword>
<evidence type="ECO:0000313" key="6">
    <source>
        <dbReference type="EMBL" id="PWJ22253.1"/>
    </source>
</evidence>
<dbReference type="EMBL" id="QGDJ01000001">
    <property type="protein sequence ID" value="PWJ22253.1"/>
    <property type="molecule type" value="Genomic_DNA"/>
</dbReference>
<evidence type="ECO:0000259" key="5">
    <source>
        <dbReference type="Pfam" id="PF17210"/>
    </source>
</evidence>
<dbReference type="AlphaFoldDB" id="A0A2Y9A1W0"/>
<dbReference type="Gene3D" id="2.60.40.10">
    <property type="entry name" value="Immunoglobulins"/>
    <property type="match status" value="4"/>
</dbReference>
<proteinExistence type="predicted"/>
<evidence type="ECO:0000256" key="1">
    <source>
        <dbReference type="ARBA" id="ARBA00004613"/>
    </source>
</evidence>
<evidence type="ECO:0000256" key="4">
    <source>
        <dbReference type="SAM" id="MobiDB-lite"/>
    </source>
</evidence>
<dbReference type="InterPro" id="IPR051417">
    <property type="entry name" value="SDr/BOS_complex"/>
</dbReference>
<name>A0A2Y9A1W0_9RHOB</name>
<dbReference type="InterPro" id="IPR013783">
    <property type="entry name" value="Ig-like_fold"/>
</dbReference>
<organism evidence="7 9">
    <name type="scientific">Jannaschia seohaensis</name>
    <dbReference type="NCBI Taxonomy" id="475081"/>
    <lineage>
        <taxon>Bacteria</taxon>
        <taxon>Pseudomonadati</taxon>
        <taxon>Pseudomonadota</taxon>
        <taxon>Alphaproteobacteria</taxon>
        <taxon>Rhodobacterales</taxon>
        <taxon>Roseobacteraceae</taxon>
        <taxon>Jannaschia</taxon>
    </lineage>
</organism>
<gene>
    <name evidence="6" type="ORF">BCF38_101664</name>
    <name evidence="7" type="ORF">SAMN05421539_101664</name>
</gene>
<dbReference type="GO" id="GO:0005576">
    <property type="term" value="C:extracellular region"/>
    <property type="evidence" value="ECO:0007669"/>
    <property type="project" value="UniProtKB-SubCell"/>
</dbReference>
<dbReference type="PANTHER" id="PTHR23303">
    <property type="entry name" value="CARBOXYPEPTIDASE REGULATORY REGION-CONTAINING"/>
    <property type="match status" value="1"/>
</dbReference>
<dbReference type="Pfam" id="PF17210">
    <property type="entry name" value="SdrD_B"/>
    <property type="match status" value="1"/>
</dbReference>
<comment type="subcellular location">
    <subcellularLocation>
        <location evidence="1">Secreted</location>
    </subcellularLocation>
</comment>
<dbReference type="EMBL" id="UETC01000001">
    <property type="protein sequence ID" value="SSA38531.1"/>
    <property type="molecule type" value="Genomic_DNA"/>
</dbReference>
<reference evidence="7 9" key="1">
    <citation type="submission" date="2016-10" db="EMBL/GenBank/DDBJ databases">
        <authorList>
            <person name="Cai Z."/>
        </authorList>
    </citation>
    <scope>NUCLEOTIDE SEQUENCE [LARGE SCALE GENOMIC DNA]</scope>
    <source>
        <strain evidence="7 9">DSM 25227</strain>
    </source>
</reference>
<dbReference type="Proteomes" id="UP000251571">
    <property type="component" value="Unassembled WGS sequence"/>
</dbReference>
<evidence type="ECO:0000256" key="3">
    <source>
        <dbReference type="ARBA" id="ARBA00022729"/>
    </source>
</evidence>
<evidence type="ECO:0000256" key="2">
    <source>
        <dbReference type="ARBA" id="ARBA00022525"/>
    </source>
</evidence>
<protein>
    <submittedName>
        <fullName evidence="7">Cna protein B-type domain-containing protein</fullName>
    </submittedName>
    <submittedName>
        <fullName evidence="6">SdrD B-like protein</fullName>
    </submittedName>
</protein>
<dbReference type="SUPFAM" id="SSF117074">
    <property type="entry name" value="Hypothetical protein PA1324"/>
    <property type="match status" value="3"/>
</dbReference>
<evidence type="ECO:0000313" key="8">
    <source>
        <dbReference type="Proteomes" id="UP000245839"/>
    </source>
</evidence>
<dbReference type="OrthoDB" id="7877320at2"/>
<feature type="region of interest" description="Disordered" evidence="4">
    <location>
        <begin position="799"/>
        <end position="820"/>
    </location>
</feature>
<keyword evidence="3" id="KW-0732">Signal</keyword>
<keyword evidence="2" id="KW-0964">Secreted</keyword>